<feature type="chain" id="PRO_5033003098" description="UPAR/Ly6 domain-containing protein" evidence="6">
    <location>
        <begin position="23"/>
        <end position="246"/>
    </location>
</feature>
<dbReference type="Pfam" id="PF00021">
    <property type="entry name" value="UPAR_LY6"/>
    <property type="match status" value="1"/>
</dbReference>
<organism evidence="9 10">
    <name type="scientific">Anolis carolinensis</name>
    <name type="common">Green anole</name>
    <name type="synonym">American chameleon</name>
    <dbReference type="NCBI Taxonomy" id="28377"/>
    <lineage>
        <taxon>Eukaryota</taxon>
        <taxon>Metazoa</taxon>
        <taxon>Chordata</taxon>
        <taxon>Craniata</taxon>
        <taxon>Vertebrata</taxon>
        <taxon>Euteleostomi</taxon>
        <taxon>Lepidosauria</taxon>
        <taxon>Squamata</taxon>
        <taxon>Bifurcata</taxon>
        <taxon>Unidentata</taxon>
        <taxon>Episquamata</taxon>
        <taxon>Toxicofera</taxon>
        <taxon>Iguania</taxon>
        <taxon>Dactyloidae</taxon>
        <taxon>Anolis</taxon>
    </lineage>
</organism>
<evidence type="ECO:0000313" key="9">
    <source>
        <dbReference type="Ensembl" id="ENSACAP00000035122.1"/>
    </source>
</evidence>
<evidence type="ECO:0000313" key="10">
    <source>
        <dbReference type="Proteomes" id="UP000001646"/>
    </source>
</evidence>
<keyword evidence="4" id="KW-0593">Phospholipase A2 inhibitor</keyword>
<reference evidence="9" key="2">
    <citation type="submission" date="2025-08" db="UniProtKB">
        <authorList>
            <consortium name="Ensembl"/>
        </authorList>
    </citation>
    <scope>IDENTIFICATION</scope>
</reference>
<protein>
    <recommendedName>
        <fullName evidence="11">UPAR/Ly6 domain-containing protein</fullName>
    </recommendedName>
</protein>
<comment type="similarity">
    <text evidence="2">Belongs to the CNF-like-inhibitor family.</text>
</comment>
<dbReference type="AlphaFoldDB" id="A0A803TIT2"/>
<keyword evidence="3" id="KW-0964">Secreted</keyword>
<dbReference type="Proteomes" id="UP000001646">
    <property type="component" value="Unplaced"/>
</dbReference>
<evidence type="ECO:0000256" key="1">
    <source>
        <dbReference type="ARBA" id="ARBA00004613"/>
    </source>
</evidence>
<sequence>MSSGMMPLSLATCLLATCIALGASLECEECMALGRNCHGNKITCTPEKDSCGIISMDTMGRGSEFFLKTATTAEECRRGPEIFNGQTGVMKTCIQSKLCTLGISSLNMGKAGISRTDTMCCTGDDCKKSPPPLPPRNTTLNGVSCPACHALESECKEEIIKCTGNENRCFELSGVTSVGTISSNVIMKGCGNEVICYEAEQSTMSFSGISIVHKARCTSGATTNISTIFGLLFPVLMGLLFEKLFV</sequence>
<dbReference type="GeneTree" id="ENSGT00940000164395"/>
<accession>A0A803TIT2</accession>
<keyword evidence="10" id="KW-1185">Reference proteome</keyword>
<dbReference type="PANTHER" id="PTHR20914">
    <property type="entry name" value="LY6/PLAUR DOMAIN-CONTAINING PROTEIN 8"/>
    <property type="match status" value="1"/>
</dbReference>
<dbReference type="Pfam" id="PF02988">
    <property type="entry name" value="PLA2_inh"/>
    <property type="match status" value="1"/>
</dbReference>
<feature type="signal peptide" evidence="6">
    <location>
        <begin position="1"/>
        <end position="22"/>
    </location>
</feature>
<dbReference type="Bgee" id="ENSACAG00000004426">
    <property type="expression patterns" value="Expressed in lung and 10 other cell types or tissues"/>
</dbReference>
<evidence type="ECO:0000259" key="8">
    <source>
        <dbReference type="Pfam" id="PF02988"/>
    </source>
</evidence>
<feature type="domain" description="Phospholipase A2 inhibitor N-terminal" evidence="8">
    <location>
        <begin position="26"/>
        <end position="58"/>
    </location>
</feature>
<evidence type="ECO:0000256" key="5">
    <source>
        <dbReference type="ARBA" id="ARBA00023157"/>
    </source>
</evidence>
<evidence type="ECO:0000256" key="6">
    <source>
        <dbReference type="SAM" id="SignalP"/>
    </source>
</evidence>
<dbReference type="GO" id="GO:0019834">
    <property type="term" value="F:phospholipase A2 inhibitor activity"/>
    <property type="evidence" value="ECO:0007669"/>
    <property type="project" value="UniProtKB-KW"/>
</dbReference>
<dbReference type="InParanoid" id="A0A803TIT2"/>
<evidence type="ECO:0000259" key="7">
    <source>
        <dbReference type="Pfam" id="PF00021"/>
    </source>
</evidence>
<reference evidence="9" key="3">
    <citation type="submission" date="2025-09" db="UniProtKB">
        <authorList>
            <consortium name="Ensembl"/>
        </authorList>
    </citation>
    <scope>IDENTIFICATION</scope>
</reference>
<dbReference type="PANTHER" id="PTHR20914:SF30">
    <property type="entry name" value="LY6_PLAUR DOMAIN CONTAINING 9"/>
    <property type="match status" value="1"/>
</dbReference>
<name>A0A803TIT2_ANOCA</name>
<keyword evidence="5" id="KW-1015">Disulfide bond</keyword>
<dbReference type="SUPFAM" id="SSF57302">
    <property type="entry name" value="Snake toxin-like"/>
    <property type="match status" value="1"/>
</dbReference>
<feature type="domain" description="UPAR/Ly6" evidence="7">
    <location>
        <begin position="142"/>
        <end position="220"/>
    </location>
</feature>
<dbReference type="InterPro" id="IPR045860">
    <property type="entry name" value="Snake_toxin-like_sf"/>
</dbReference>
<dbReference type="Gene3D" id="2.10.60.10">
    <property type="entry name" value="CD59"/>
    <property type="match status" value="2"/>
</dbReference>
<gene>
    <name evidence="9" type="primary">LOC100553977</name>
</gene>
<dbReference type="CDD" id="cd23588">
    <property type="entry name" value="TFP_LU_ECD_PLIG"/>
    <property type="match status" value="1"/>
</dbReference>
<proteinExistence type="inferred from homology"/>
<dbReference type="InterPro" id="IPR050918">
    <property type="entry name" value="CNF-like_PLA2_Inhibitor"/>
</dbReference>
<evidence type="ECO:0000256" key="3">
    <source>
        <dbReference type="ARBA" id="ARBA00022525"/>
    </source>
</evidence>
<evidence type="ECO:0008006" key="11">
    <source>
        <dbReference type="Google" id="ProtNLM"/>
    </source>
</evidence>
<dbReference type="Ensembl" id="ENSACAT00000049645.1">
    <property type="protein sequence ID" value="ENSACAP00000035122.1"/>
    <property type="gene ID" value="ENSACAG00000004426.3"/>
</dbReference>
<dbReference type="CDD" id="cd23572">
    <property type="entry name" value="TFP_LU_ECD_PINLYP_rpt2"/>
    <property type="match status" value="1"/>
</dbReference>
<reference evidence="9" key="1">
    <citation type="submission" date="2009-12" db="EMBL/GenBank/DDBJ databases">
        <title>The Genome Sequence of Anolis carolinensis (Green Anole Lizard).</title>
        <authorList>
            <consortium name="The Genome Sequencing Platform"/>
            <person name="Di Palma F."/>
            <person name="Alfoldi J."/>
            <person name="Heiman D."/>
            <person name="Young S."/>
            <person name="Grabherr M."/>
            <person name="Johnson J."/>
            <person name="Lander E.S."/>
            <person name="Lindblad-Toh K."/>
        </authorList>
    </citation>
    <scope>NUCLEOTIDE SEQUENCE [LARGE SCALE GENOMIC DNA]</scope>
    <source>
        <strain evidence="9">JBL SC #1</strain>
    </source>
</reference>
<comment type="subcellular location">
    <subcellularLocation>
        <location evidence="1">Secreted</location>
    </subcellularLocation>
</comment>
<evidence type="ECO:0000256" key="2">
    <source>
        <dbReference type="ARBA" id="ARBA00006570"/>
    </source>
</evidence>
<evidence type="ECO:0000256" key="4">
    <source>
        <dbReference type="ARBA" id="ARBA00023005"/>
    </source>
</evidence>
<dbReference type="GO" id="GO:0005576">
    <property type="term" value="C:extracellular region"/>
    <property type="evidence" value="ECO:0007669"/>
    <property type="project" value="UniProtKB-SubCell"/>
</dbReference>
<dbReference type="InterPro" id="IPR016054">
    <property type="entry name" value="LY6_UPA_recep-like"/>
</dbReference>
<dbReference type="InterPro" id="IPR004126">
    <property type="entry name" value="PLipase_A2_inh_N"/>
</dbReference>
<keyword evidence="6" id="KW-0732">Signal</keyword>